<dbReference type="AlphaFoldDB" id="A0A6C2U162"/>
<dbReference type="Gene3D" id="3.40.50.2300">
    <property type="match status" value="2"/>
</dbReference>
<dbReference type="SUPFAM" id="SSF47413">
    <property type="entry name" value="lambda repressor-like DNA-binding domains"/>
    <property type="match status" value="1"/>
</dbReference>
<keyword evidence="1" id="KW-0678">Repressor</keyword>
<dbReference type="Pfam" id="PF13377">
    <property type="entry name" value="Peripla_BP_3"/>
    <property type="match status" value="1"/>
</dbReference>
<evidence type="ECO:0000256" key="1">
    <source>
        <dbReference type="ARBA" id="ARBA00022491"/>
    </source>
</evidence>
<dbReference type="InterPro" id="IPR010982">
    <property type="entry name" value="Lambda_DNA-bd_dom_sf"/>
</dbReference>
<evidence type="ECO:0000256" key="3">
    <source>
        <dbReference type="ARBA" id="ARBA00023125"/>
    </source>
</evidence>
<dbReference type="GO" id="GO:0000976">
    <property type="term" value="F:transcription cis-regulatory region binding"/>
    <property type="evidence" value="ECO:0007669"/>
    <property type="project" value="TreeGrafter"/>
</dbReference>
<keyword evidence="3" id="KW-0238">DNA-binding</keyword>
<evidence type="ECO:0000313" key="7">
    <source>
        <dbReference type="Proteomes" id="UP000366872"/>
    </source>
</evidence>
<dbReference type="GO" id="GO:0003700">
    <property type="term" value="F:DNA-binding transcription factor activity"/>
    <property type="evidence" value="ECO:0007669"/>
    <property type="project" value="TreeGrafter"/>
</dbReference>
<evidence type="ECO:0000256" key="2">
    <source>
        <dbReference type="ARBA" id="ARBA00023015"/>
    </source>
</evidence>
<dbReference type="CDD" id="cd06267">
    <property type="entry name" value="PBP1_LacI_sugar_binding-like"/>
    <property type="match status" value="1"/>
</dbReference>
<dbReference type="SMART" id="SM00354">
    <property type="entry name" value="HTH_LACI"/>
    <property type="match status" value="1"/>
</dbReference>
<sequence>MPTKTQKKIRIIDVAEAAGVSKATAVFSLNDRYDISISEPTRQKVKDTAKQMGYKTNRIAQALSTGKTGMVNIVVPYTNDPFFARYIDNLQQLVSQARLTPIVSANYNEDENAEEFMDRLISWPCDAYILCYSKNLAAFLKSKLPGNDHPIVYIGEKMDDIDSVYSDNKPAISAALQHLLESKRQDITYVSDRKSLYYINDRYALYKSHMKKNGREPVELVTPKRTRNSAYETTLNHLANNKPPQAFSCYDDELAIGVQRAVQDAGYKVPQDVAVTGFDGMSECDFVTPRLTTALYPYQEMCQAAWDFLQARMNDPAREIQTAEFKSHLIIGGSTQMPDRKPCIN</sequence>
<accession>A0A6C2U162</accession>
<keyword evidence="7" id="KW-1185">Reference proteome</keyword>
<dbReference type="Pfam" id="PF00356">
    <property type="entry name" value="LacI"/>
    <property type="match status" value="1"/>
</dbReference>
<gene>
    <name evidence="6" type="primary">ccpA_3</name>
    <name evidence="6" type="ORF">PDESU_01670</name>
</gene>
<keyword evidence="4" id="KW-0804">Transcription</keyword>
<evidence type="ECO:0000259" key="5">
    <source>
        <dbReference type="PROSITE" id="PS50932"/>
    </source>
</evidence>
<dbReference type="InterPro" id="IPR000843">
    <property type="entry name" value="HTH_LacI"/>
</dbReference>
<dbReference type="PANTHER" id="PTHR30146:SF148">
    <property type="entry name" value="HTH-TYPE TRANSCRIPTIONAL REPRESSOR PURR-RELATED"/>
    <property type="match status" value="1"/>
</dbReference>
<dbReference type="InterPro" id="IPR028082">
    <property type="entry name" value="Peripla_BP_I"/>
</dbReference>
<name>A0A6C2U162_PONDE</name>
<evidence type="ECO:0000256" key="4">
    <source>
        <dbReference type="ARBA" id="ARBA00023163"/>
    </source>
</evidence>
<dbReference type="Gene3D" id="1.10.260.40">
    <property type="entry name" value="lambda repressor-like DNA-binding domains"/>
    <property type="match status" value="1"/>
</dbReference>
<reference evidence="6 7" key="1">
    <citation type="submission" date="2019-04" db="EMBL/GenBank/DDBJ databases">
        <authorList>
            <person name="Van Vliet M D."/>
        </authorList>
    </citation>
    <scope>NUCLEOTIDE SEQUENCE [LARGE SCALE GENOMIC DNA]</scope>
    <source>
        <strain evidence="6 7">F1</strain>
    </source>
</reference>
<organism evidence="6 7">
    <name type="scientific">Pontiella desulfatans</name>
    <dbReference type="NCBI Taxonomy" id="2750659"/>
    <lineage>
        <taxon>Bacteria</taxon>
        <taxon>Pseudomonadati</taxon>
        <taxon>Kiritimatiellota</taxon>
        <taxon>Kiritimatiellia</taxon>
        <taxon>Kiritimatiellales</taxon>
        <taxon>Pontiellaceae</taxon>
        <taxon>Pontiella</taxon>
    </lineage>
</organism>
<protein>
    <submittedName>
        <fullName evidence="6">Catabolite control protein A</fullName>
    </submittedName>
</protein>
<dbReference type="RefSeq" id="WP_136078725.1">
    <property type="nucleotide sequence ID" value="NZ_CAAHFG010000001.1"/>
</dbReference>
<dbReference type="PANTHER" id="PTHR30146">
    <property type="entry name" value="LACI-RELATED TRANSCRIPTIONAL REPRESSOR"/>
    <property type="match status" value="1"/>
</dbReference>
<dbReference type="Proteomes" id="UP000366872">
    <property type="component" value="Unassembled WGS sequence"/>
</dbReference>
<dbReference type="EMBL" id="CAAHFG010000001">
    <property type="protein sequence ID" value="VGO13116.1"/>
    <property type="molecule type" value="Genomic_DNA"/>
</dbReference>
<evidence type="ECO:0000313" key="6">
    <source>
        <dbReference type="EMBL" id="VGO13116.1"/>
    </source>
</evidence>
<dbReference type="SUPFAM" id="SSF53822">
    <property type="entry name" value="Periplasmic binding protein-like I"/>
    <property type="match status" value="1"/>
</dbReference>
<feature type="domain" description="HTH lacI-type" evidence="5">
    <location>
        <begin position="9"/>
        <end position="65"/>
    </location>
</feature>
<keyword evidence="2" id="KW-0805">Transcription regulation</keyword>
<dbReference type="CDD" id="cd01392">
    <property type="entry name" value="HTH_LacI"/>
    <property type="match status" value="1"/>
</dbReference>
<proteinExistence type="predicted"/>
<dbReference type="PROSITE" id="PS50932">
    <property type="entry name" value="HTH_LACI_2"/>
    <property type="match status" value="1"/>
</dbReference>
<dbReference type="InterPro" id="IPR046335">
    <property type="entry name" value="LacI/GalR-like_sensor"/>
</dbReference>